<dbReference type="PANTHER" id="PTHR45947:SF3">
    <property type="entry name" value="SULFOQUINOVOSYL TRANSFERASE SQD2"/>
    <property type="match status" value="1"/>
</dbReference>
<evidence type="ECO:0000259" key="2">
    <source>
        <dbReference type="Pfam" id="PF13439"/>
    </source>
</evidence>
<dbReference type="Proteomes" id="UP000319335">
    <property type="component" value="Unassembled WGS sequence"/>
</dbReference>
<reference evidence="3 4" key="1">
    <citation type="submission" date="2019-06" db="EMBL/GenBank/DDBJ databases">
        <title>Draft genome sequence of Methanolobus vulcani B1d.</title>
        <authorList>
            <person name="Creighbaum A.J."/>
            <person name="Ticak T."/>
            <person name="Hariraju D."/>
            <person name="Arivett B.A."/>
            <person name="Ferguson D.J.Jr."/>
        </authorList>
    </citation>
    <scope>NUCLEOTIDE SEQUENCE [LARGE SCALE GENOMIC DNA]</scope>
    <source>
        <strain evidence="3 4">B1d</strain>
    </source>
</reference>
<accession>A0A7Z8P362</accession>
<dbReference type="Gene3D" id="3.40.50.2000">
    <property type="entry name" value="Glycogen Phosphorylase B"/>
    <property type="match status" value="2"/>
</dbReference>
<sequence length="381" mass="43156">MKITYLLPHSPEVCGLNNDAFKESTHFSLIFCEKLSELNNDVELLYFGTKYSVNKKEYEIIEFPVSIGKSFGQELSVPLLKYLLTMDSDIVHIHGLRQVNLLPIVVILYLKKIPFIVHHHGGYFNYSKRKVRFFYKIMSFFLKYPCVTLSVSKIEIKNLQKSGVSANKLIHFPVGVDCSQFYPTDQAISRTKLSLNTDDIYILFVGRMVFLKGVQYLIKAISILQKNYNNVRLILVGDGPQHAYFKSVAELENVSDVVSFVGFVNNYEKLRTYYNATDICVFPSLSEGSAIVTLEAMACKKPIICTRAHLGGGIVEDYTNALIADINPSSIAEKIVELIENKSLQDSISKSGYNYVTNNLSWEVLSKKLNDIYISNNLTVD</sequence>
<feature type="domain" description="Glycosyl transferase family 1" evidence="1">
    <location>
        <begin position="187"/>
        <end position="354"/>
    </location>
</feature>
<evidence type="ECO:0000313" key="3">
    <source>
        <dbReference type="EMBL" id="TQD27267.1"/>
    </source>
</evidence>
<dbReference type="GO" id="GO:0016757">
    <property type="term" value="F:glycosyltransferase activity"/>
    <property type="evidence" value="ECO:0007669"/>
    <property type="project" value="InterPro"/>
</dbReference>
<dbReference type="PANTHER" id="PTHR45947">
    <property type="entry name" value="SULFOQUINOVOSYL TRANSFERASE SQD2"/>
    <property type="match status" value="1"/>
</dbReference>
<dbReference type="Pfam" id="PF13439">
    <property type="entry name" value="Glyco_transf_4"/>
    <property type="match status" value="1"/>
</dbReference>
<dbReference type="OrthoDB" id="109596at2157"/>
<evidence type="ECO:0000313" key="4">
    <source>
        <dbReference type="Proteomes" id="UP000319335"/>
    </source>
</evidence>
<organism evidence="3 4">
    <name type="scientific">Methanolobus vulcani</name>
    <dbReference type="NCBI Taxonomy" id="38026"/>
    <lineage>
        <taxon>Archaea</taxon>
        <taxon>Methanobacteriati</taxon>
        <taxon>Methanobacteriota</taxon>
        <taxon>Stenosarchaea group</taxon>
        <taxon>Methanomicrobia</taxon>
        <taxon>Methanosarcinales</taxon>
        <taxon>Methanosarcinaceae</taxon>
        <taxon>Methanolobus</taxon>
    </lineage>
</organism>
<keyword evidence="3" id="KW-0808">Transferase</keyword>
<gene>
    <name evidence="3" type="ORF">FKV42_03310</name>
</gene>
<protein>
    <submittedName>
        <fullName evidence="3">Glycosyltransferase family 4 protein</fullName>
    </submittedName>
</protein>
<dbReference type="InterPro" id="IPR050194">
    <property type="entry name" value="Glycosyltransferase_grp1"/>
</dbReference>
<proteinExistence type="predicted"/>
<dbReference type="EMBL" id="VIAQ01000009">
    <property type="protein sequence ID" value="TQD27267.1"/>
    <property type="molecule type" value="Genomic_DNA"/>
</dbReference>
<name>A0A7Z8P362_9EURY</name>
<keyword evidence="4" id="KW-1185">Reference proteome</keyword>
<dbReference type="RefSeq" id="WP_154808838.1">
    <property type="nucleotide sequence ID" value="NZ_VIAQ01000009.1"/>
</dbReference>
<evidence type="ECO:0000259" key="1">
    <source>
        <dbReference type="Pfam" id="PF00534"/>
    </source>
</evidence>
<comment type="caution">
    <text evidence="3">The sequence shown here is derived from an EMBL/GenBank/DDBJ whole genome shotgun (WGS) entry which is preliminary data.</text>
</comment>
<dbReference type="InterPro" id="IPR001296">
    <property type="entry name" value="Glyco_trans_1"/>
</dbReference>
<dbReference type="AlphaFoldDB" id="A0A7Z8P362"/>
<dbReference type="Pfam" id="PF00534">
    <property type="entry name" value="Glycos_transf_1"/>
    <property type="match status" value="1"/>
</dbReference>
<dbReference type="CDD" id="cd03801">
    <property type="entry name" value="GT4_PimA-like"/>
    <property type="match status" value="1"/>
</dbReference>
<feature type="domain" description="Glycosyltransferase subfamily 4-like N-terminal" evidence="2">
    <location>
        <begin position="32"/>
        <end position="179"/>
    </location>
</feature>
<dbReference type="InterPro" id="IPR028098">
    <property type="entry name" value="Glyco_trans_4-like_N"/>
</dbReference>
<dbReference type="SUPFAM" id="SSF53756">
    <property type="entry name" value="UDP-Glycosyltransferase/glycogen phosphorylase"/>
    <property type="match status" value="1"/>
</dbReference>